<dbReference type="Proteomes" id="UP000677918">
    <property type="component" value="Unassembled WGS sequence"/>
</dbReference>
<evidence type="ECO:0000256" key="1">
    <source>
        <dbReference type="SAM" id="SignalP"/>
    </source>
</evidence>
<feature type="domain" description="SLH" evidence="2">
    <location>
        <begin position="454"/>
        <end position="513"/>
    </location>
</feature>
<dbReference type="PROSITE" id="PS51272">
    <property type="entry name" value="SLH"/>
    <property type="match status" value="3"/>
</dbReference>
<organism evidence="3 4">
    <name type="scientific">Xylanibacillus composti</name>
    <dbReference type="NCBI Taxonomy" id="1572762"/>
    <lineage>
        <taxon>Bacteria</taxon>
        <taxon>Bacillati</taxon>
        <taxon>Bacillota</taxon>
        <taxon>Bacilli</taxon>
        <taxon>Bacillales</taxon>
        <taxon>Paenibacillaceae</taxon>
        <taxon>Xylanibacillus</taxon>
    </lineage>
</organism>
<dbReference type="AlphaFoldDB" id="A0A8J4H7F9"/>
<dbReference type="RefSeq" id="WP_213413176.1">
    <property type="nucleotide sequence ID" value="NZ_BOVK01000046.1"/>
</dbReference>
<dbReference type="InterPro" id="IPR001119">
    <property type="entry name" value="SLH_dom"/>
</dbReference>
<reference evidence="3" key="1">
    <citation type="submission" date="2021-04" db="EMBL/GenBank/DDBJ databases">
        <title>Draft genome sequence of Xylanibacillus composti strain K13.</title>
        <authorList>
            <person name="Uke A."/>
            <person name="Chhe C."/>
            <person name="Baramee S."/>
            <person name="Kosugi A."/>
        </authorList>
    </citation>
    <scope>NUCLEOTIDE SEQUENCE</scope>
    <source>
        <strain evidence="3">K13</strain>
    </source>
</reference>
<keyword evidence="4" id="KW-1185">Reference proteome</keyword>
<protein>
    <recommendedName>
        <fullName evidence="2">SLH domain-containing protein</fullName>
    </recommendedName>
</protein>
<evidence type="ECO:0000313" key="4">
    <source>
        <dbReference type="Proteomes" id="UP000677918"/>
    </source>
</evidence>
<dbReference type="EMBL" id="BOVK01000046">
    <property type="protein sequence ID" value="GIQ70359.1"/>
    <property type="molecule type" value="Genomic_DNA"/>
</dbReference>
<gene>
    <name evidence="3" type="ORF">XYCOK13_31830</name>
</gene>
<evidence type="ECO:0000259" key="2">
    <source>
        <dbReference type="PROSITE" id="PS51272"/>
    </source>
</evidence>
<dbReference type="Pfam" id="PF00395">
    <property type="entry name" value="SLH"/>
    <property type="match status" value="3"/>
</dbReference>
<name>A0A8J4H7F9_9BACL</name>
<proteinExistence type="predicted"/>
<evidence type="ECO:0000313" key="3">
    <source>
        <dbReference type="EMBL" id="GIQ70359.1"/>
    </source>
</evidence>
<comment type="caution">
    <text evidence="3">The sequence shown here is derived from an EMBL/GenBank/DDBJ whole genome shotgun (WGS) entry which is preliminary data.</text>
</comment>
<feature type="signal peptide" evidence="1">
    <location>
        <begin position="1"/>
        <end position="29"/>
    </location>
</feature>
<accession>A0A8J4H7F9</accession>
<keyword evidence="1" id="KW-0732">Signal</keyword>
<sequence>MKRQWMSRVSTALVACMLIALLAPAAALAAAVFTQVTYSSNGTVTGTVYYDNGETLDETVTINVYGWDGAKIGVVEATYDREADGVRYYNFAGIPGDLTDNRQPIKLTEAVTGVTESVYAQHYHIHGELFLNGASKAGTTLTISGNGYREVVPYGTVTNNVYGASSVTDSVYANRLLYQFAAPAGTYTITAENGRYTASQTVAASQEGRDIGKVGNEYYWLVPAGNMTMQQPRGGGGPVGGGGGGGGISDSVSGGTITVYGDTVSANSLKQAFEGRDTVTILIPGDLLKLPAETLHEIWENNPRATIIIVSDIASYSLPLGVLKLKDQADALGTSLSSLTLEVSMKAVSSSTADAVAAAANKVGAELIGTPVEFGLRVVTSSGQSRDIRNFGNTYVERSLFLDEAVSANRSTGVVYHPATESVLFVPSVFETADGKSTAVLKRNTNSIYAVVTSDKQFNDVPDNHYAKDDITKLANKLVVFGTSDTAFETNRNVTRAEFAALLVRSLAIEPQSGRTSFSDVVAGSWYEPEVKAATEAGLIYGYPDGTFRPNAVISRQELAAMVVRAMAYAGKGVELTDAQVRAQLAGFTDANQVGGWAVEEMAVAIQSRIVYGMNATTLAPHDNATRAQAAAMISRYLGSIGFID</sequence>
<feature type="domain" description="SLH" evidence="2">
    <location>
        <begin position="585"/>
        <end position="645"/>
    </location>
</feature>
<dbReference type="PANTHER" id="PTHR43308:SF5">
    <property type="entry name" value="S-LAYER PROTEIN _ PEPTIDOGLYCAN ENDO-BETA-N-ACETYLGLUCOSAMINIDASE"/>
    <property type="match status" value="1"/>
</dbReference>
<feature type="domain" description="SLH" evidence="2">
    <location>
        <begin position="514"/>
        <end position="577"/>
    </location>
</feature>
<dbReference type="PANTHER" id="PTHR43308">
    <property type="entry name" value="OUTER MEMBRANE PROTEIN ALPHA-RELATED"/>
    <property type="match status" value="1"/>
</dbReference>
<feature type="chain" id="PRO_5035206102" description="SLH domain-containing protein" evidence="1">
    <location>
        <begin position="30"/>
        <end position="645"/>
    </location>
</feature>
<dbReference type="InterPro" id="IPR051465">
    <property type="entry name" value="Cell_Envelope_Struct_Comp"/>
</dbReference>